<evidence type="ECO:0000313" key="2">
    <source>
        <dbReference type="Proteomes" id="UP000199215"/>
    </source>
</evidence>
<sequence length="46" mass="5292">MSNDTSAREEINAVIRRHESDLDPDDLREIAHDLETTAERWEGIAL</sequence>
<reference evidence="1 2" key="1">
    <citation type="submission" date="2016-10" db="EMBL/GenBank/DDBJ databases">
        <authorList>
            <person name="de Groot N.N."/>
        </authorList>
    </citation>
    <scope>NUCLEOTIDE SEQUENCE [LARGE SCALE GENOMIC DNA]</scope>
    <source>
        <strain evidence="1 2">IBRC-M10418</strain>
    </source>
</reference>
<accession>A0A1H6JJN7</accession>
<dbReference type="RefSeq" id="WP_177167500.1">
    <property type="nucleotide sequence ID" value="NZ_FNWU01000012.1"/>
</dbReference>
<dbReference type="STRING" id="1267564.SAMN05192561_11232"/>
<name>A0A1H6JJN7_9EURY</name>
<evidence type="ECO:0000313" key="1">
    <source>
        <dbReference type="EMBL" id="SEH60719.1"/>
    </source>
</evidence>
<dbReference type="EMBL" id="FNWU01000012">
    <property type="protein sequence ID" value="SEH60719.1"/>
    <property type="molecule type" value="Genomic_DNA"/>
</dbReference>
<dbReference type="AlphaFoldDB" id="A0A1H6JJN7"/>
<organism evidence="1 2">
    <name type="scientific">Halopenitus malekzadehii</name>
    <dbReference type="NCBI Taxonomy" id="1267564"/>
    <lineage>
        <taxon>Archaea</taxon>
        <taxon>Methanobacteriati</taxon>
        <taxon>Methanobacteriota</taxon>
        <taxon>Stenosarchaea group</taxon>
        <taxon>Halobacteria</taxon>
        <taxon>Halobacteriales</taxon>
        <taxon>Haloferacaceae</taxon>
        <taxon>Halopenitus</taxon>
    </lineage>
</organism>
<dbReference type="Proteomes" id="UP000199215">
    <property type="component" value="Unassembled WGS sequence"/>
</dbReference>
<keyword evidence="2" id="KW-1185">Reference proteome</keyword>
<gene>
    <name evidence="1" type="ORF">SAMN05192561_11232</name>
</gene>
<protein>
    <submittedName>
        <fullName evidence="1">Uncharacterized protein</fullName>
    </submittedName>
</protein>
<proteinExistence type="predicted"/>